<dbReference type="PANTHER" id="PTHR23302:SF45">
    <property type="entry name" value="TRANSMEMBRANE CHANNEL-LIKE PROTEIN 4"/>
    <property type="match status" value="1"/>
</dbReference>
<feature type="transmembrane region" description="Helical" evidence="1">
    <location>
        <begin position="101"/>
        <end position="122"/>
    </location>
</feature>
<proteinExistence type="predicted"/>
<dbReference type="InterPro" id="IPR038900">
    <property type="entry name" value="TMC"/>
</dbReference>
<dbReference type="RefSeq" id="XP_032129657.1">
    <property type="nucleotide sequence ID" value="XM_032273766.1"/>
</dbReference>
<evidence type="ECO:0000313" key="4">
    <source>
        <dbReference type="RefSeq" id="XP_032129657.1"/>
    </source>
</evidence>
<dbReference type="AlphaFoldDB" id="A0A6J3HI64"/>
<evidence type="ECO:0000313" key="3">
    <source>
        <dbReference type="Proteomes" id="UP000504640"/>
    </source>
</evidence>
<feature type="chain" id="PRO_5026665061" evidence="2">
    <location>
        <begin position="20"/>
        <end position="163"/>
    </location>
</feature>
<dbReference type="PANTHER" id="PTHR23302">
    <property type="entry name" value="TRANSMEMBRANE CHANNEL-RELATED"/>
    <property type="match status" value="1"/>
</dbReference>
<feature type="signal peptide" evidence="2">
    <location>
        <begin position="1"/>
        <end position="19"/>
    </location>
</feature>
<keyword evidence="1" id="KW-0812">Transmembrane</keyword>
<keyword evidence="2" id="KW-0732">Signal</keyword>
<keyword evidence="3" id="KW-1185">Reference proteome</keyword>
<organism evidence="3 4">
    <name type="scientific">Sapajus apella</name>
    <name type="common">Brown-capped capuchin</name>
    <name type="synonym">Cebus apella</name>
    <dbReference type="NCBI Taxonomy" id="9515"/>
    <lineage>
        <taxon>Eukaryota</taxon>
        <taxon>Metazoa</taxon>
        <taxon>Chordata</taxon>
        <taxon>Craniata</taxon>
        <taxon>Vertebrata</taxon>
        <taxon>Euteleostomi</taxon>
        <taxon>Mammalia</taxon>
        <taxon>Eutheria</taxon>
        <taxon>Euarchontoglires</taxon>
        <taxon>Primates</taxon>
        <taxon>Haplorrhini</taxon>
        <taxon>Platyrrhini</taxon>
        <taxon>Cebidae</taxon>
        <taxon>Cebinae</taxon>
        <taxon>Sapajus</taxon>
    </lineage>
</organism>
<keyword evidence="1" id="KW-0472">Membrane</keyword>
<keyword evidence="1" id="KW-1133">Transmembrane helix</keyword>
<accession>A0A6J3HI64</accession>
<dbReference type="GO" id="GO:0008381">
    <property type="term" value="F:mechanosensitive monoatomic ion channel activity"/>
    <property type="evidence" value="ECO:0007669"/>
    <property type="project" value="TreeGrafter"/>
</dbReference>
<dbReference type="GO" id="GO:0005886">
    <property type="term" value="C:plasma membrane"/>
    <property type="evidence" value="ECO:0007669"/>
    <property type="project" value="InterPro"/>
</dbReference>
<evidence type="ECO:0000256" key="1">
    <source>
        <dbReference type="SAM" id="Phobius"/>
    </source>
</evidence>
<sequence length="163" mass="18703">MRCPPITLFLAVLSHPVSRVAPLSSVSGLKQTLLAESGALTSYSHRVFSAWDFGLCGDVHVRLRQRIILYELQVELEETMLRRQAAVRTLGQQARVWSVRVLLNLLVVALLGAAFYGVYWATQSTVELQVRRVFEKEVGGSWKLQFQRWREGTEVWEARYLRK</sequence>
<name>A0A6J3HI64_SAPAP</name>
<dbReference type="Proteomes" id="UP000504640">
    <property type="component" value="Unplaced"/>
</dbReference>
<gene>
    <name evidence="4" type="primary">LOC116548171</name>
</gene>
<reference evidence="4" key="1">
    <citation type="submission" date="2025-08" db="UniProtKB">
        <authorList>
            <consortium name="RefSeq"/>
        </authorList>
    </citation>
    <scope>IDENTIFICATION</scope>
    <source>
        <tissue evidence="4">Blood</tissue>
    </source>
</reference>
<protein>
    <submittedName>
        <fullName evidence="4">Transmembrane channel-like protein 4</fullName>
    </submittedName>
</protein>
<evidence type="ECO:0000256" key="2">
    <source>
        <dbReference type="SAM" id="SignalP"/>
    </source>
</evidence>
<dbReference type="GeneID" id="116548171"/>